<evidence type="ECO:0000313" key="4">
    <source>
        <dbReference type="Proteomes" id="UP000694941"/>
    </source>
</evidence>
<dbReference type="Proteomes" id="UP000694941">
    <property type="component" value="Unplaced"/>
</dbReference>
<feature type="domain" description="Chitin-binding type-2" evidence="3">
    <location>
        <begin position="204"/>
        <end position="261"/>
    </location>
</feature>
<keyword evidence="4" id="KW-1185">Reference proteome</keyword>
<feature type="region of interest" description="Disordered" evidence="1">
    <location>
        <begin position="89"/>
        <end position="119"/>
    </location>
</feature>
<evidence type="ECO:0000256" key="1">
    <source>
        <dbReference type="SAM" id="MobiDB-lite"/>
    </source>
</evidence>
<accession>A0ABM1B1M5</accession>
<feature type="region of interest" description="Disordered" evidence="1">
    <location>
        <begin position="278"/>
        <end position="344"/>
    </location>
</feature>
<dbReference type="PANTHER" id="PTHR22933">
    <property type="entry name" value="FI18007P1-RELATED"/>
    <property type="match status" value="1"/>
</dbReference>
<dbReference type="Gene3D" id="2.170.140.10">
    <property type="entry name" value="Chitin binding domain"/>
    <property type="match status" value="1"/>
</dbReference>
<feature type="region of interest" description="Disordered" evidence="1">
    <location>
        <begin position="144"/>
        <end position="169"/>
    </location>
</feature>
<feature type="compositionally biased region" description="Basic residues" evidence="1">
    <location>
        <begin position="100"/>
        <end position="119"/>
    </location>
</feature>
<dbReference type="GeneID" id="106458062"/>
<feature type="compositionally biased region" description="Acidic residues" evidence="1">
    <location>
        <begin position="314"/>
        <end position="344"/>
    </location>
</feature>
<name>A0ABM1B1M5_LIMPO</name>
<dbReference type="InterPro" id="IPR002557">
    <property type="entry name" value="Chitin-bd_dom"/>
</dbReference>
<evidence type="ECO:0000259" key="3">
    <source>
        <dbReference type="PROSITE" id="PS50940"/>
    </source>
</evidence>
<feature type="region of interest" description="Disordered" evidence="1">
    <location>
        <begin position="37"/>
        <end position="66"/>
    </location>
</feature>
<dbReference type="SUPFAM" id="SSF57625">
    <property type="entry name" value="Invertebrate chitin-binding proteins"/>
    <property type="match status" value="1"/>
</dbReference>
<gene>
    <name evidence="5" type="primary">LOC106458062</name>
</gene>
<feature type="signal peptide" evidence="2">
    <location>
        <begin position="1"/>
        <end position="21"/>
    </location>
</feature>
<evidence type="ECO:0000313" key="5">
    <source>
        <dbReference type="RefSeq" id="XP_013772972.1"/>
    </source>
</evidence>
<dbReference type="InterPro" id="IPR052976">
    <property type="entry name" value="Scoloptoxin-like"/>
</dbReference>
<protein>
    <submittedName>
        <fullName evidence="5">Uncharacterized protein LOC106458062</fullName>
    </submittedName>
</protein>
<feature type="compositionally biased region" description="Low complexity" evidence="1">
    <location>
        <begin position="144"/>
        <end position="158"/>
    </location>
</feature>
<reference evidence="5" key="1">
    <citation type="submission" date="2025-08" db="UniProtKB">
        <authorList>
            <consortium name="RefSeq"/>
        </authorList>
    </citation>
    <scope>IDENTIFICATION</scope>
    <source>
        <tissue evidence="5">Muscle</tissue>
    </source>
</reference>
<dbReference type="InterPro" id="IPR036508">
    <property type="entry name" value="Chitin-bd_dom_sf"/>
</dbReference>
<dbReference type="PROSITE" id="PS50940">
    <property type="entry name" value="CHIT_BIND_II"/>
    <property type="match status" value="1"/>
</dbReference>
<dbReference type="RefSeq" id="XP_013772972.1">
    <property type="nucleotide sequence ID" value="XM_013917518.2"/>
</dbReference>
<organism evidence="4 5">
    <name type="scientific">Limulus polyphemus</name>
    <name type="common">Atlantic horseshoe crab</name>
    <dbReference type="NCBI Taxonomy" id="6850"/>
    <lineage>
        <taxon>Eukaryota</taxon>
        <taxon>Metazoa</taxon>
        <taxon>Ecdysozoa</taxon>
        <taxon>Arthropoda</taxon>
        <taxon>Chelicerata</taxon>
        <taxon>Merostomata</taxon>
        <taxon>Xiphosura</taxon>
        <taxon>Limulidae</taxon>
        <taxon>Limulus</taxon>
    </lineage>
</organism>
<keyword evidence="2" id="KW-0732">Signal</keyword>
<dbReference type="SMART" id="SM00494">
    <property type="entry name" value="ChtBD2"/>
    <property type="match status" value="1"/>
</dbReference>
<sequence>MFFNYVYVRLLLVTLLYTVSLHSPDCASHTLEKRQAFQRRSRPAFRSPGRVKINPESPQLTTTTEEPSDYYYDDYYDYYPDYYLRTTTTTTTTTTPRPRPLLRRRRPFRRGRGPGRFRRPVFRKRPAIPEGPRNVPVPVVAKTEAPTTTTTTLPPTTTKPRRHYPPREDGRYIDYLSDPNLPRELNGVDLNNYPFFITLPEDIDFNCDGRHDGYYSSVPHKCQLFHWCFGSQRFDFLCPNYTLYDQTTFTCRFVNKVDCENSELHYNRNDELYVETTTLSEEEQREERRKKKRKSKSRRRSRNRSRNRSKKREEEEEEENEDEDDYEDEDYDDEYYDDEDEKKK</sequence>
<feature type="chain" id="PRO_5047356772" evidence="2">
    <location>
        <begin position="22"/>
        <end position="344"/>
    </location>
</feature>
<feature type="compositionally biased region" description="Basic residues" evidence="1">
    <location>
        <begin position="288"/>
        <end position="310"/>
    </location>
</feature>
<dbReference type="Pfam" id="PF01607">
    <property type="entry name" value="CBM_14"/>
    <property type="match status" value="1"/>
</dbReference>
<dbReference type="PANTHER" id="PTHR22933:SF40">
    <property type="entry name" value="CUTICULAR PROTEIN ANALOGOUS TO PERITROPHINS 1-H"/>
    <property type="match status" value="1"/>
</dbReference>
<evidence type="ECO:0000256" key="2">
    <source>
        <dbReference type="SAM" id="SignalP"/>
    </source>
</evidence>
<proteinExistence type="predicted"/>